<keyword evidence="7" id="KW-1185">Reference proteome</keyword>
<dbReference type="AlphaFoldDB" id="A0AAP0HGL0"/>
<keyword evidence="5" id="KW-0560">Oxidoreductase</keyword>
<protein>
    <submittedName>
        <fullName evidence="6">Uncharacterized protein</fullName>
    </submittedName>
</protein>
<dbReference type="PANTHER" id="PTHR48467">
    <property type="entry name" value="GLUTAMATE SYNTHASE 1 [NADH], CHLOROPLASTIC-LIKE"/>
    <property type="match status" value="1"/>
</dbReference>
<evidence type="ECO:0000313" key="6">
    <source>
        <dbReference type="EMBL" id="KAK9083656.1"/>
    </source>
</evidence>
<organism evidence="6 7">
    <name type="scientific">Stephania cephalantha</name>
    <dbReference type="NCBI Taxonomy" id="152367"/>
    <lineage>
        <taxon>Eukaryota</taxon>
        <taxon>Viridiplantae</taxon>
        <taxon>Streptophyta</taxon>
        <taxon>Embryophyta</taxon>
        <taxon>Tracheophyta</taxon>
        <taxon>Spermatophyta</taxon>
        <taxon>Magnoliopsida</taxon>
        <taxon>Ranunculales</taxon>
        <taxon>Menispermaceae</taxon>
        <taxon>Menispermoideae</taxon>
        <taxon>Cissampelideae</taxon>
        <taxon>Stephania</taxon>
    </lineage>
</organism>
<evidence type="ECO:0000256" key="1">
    <source>
        <dbReference type="ARBA" id="ARBA00001974"/>
    </source>
</evidence>
<dbReference type="Proteomes" id="UP001419268">
    <property type="component" value="Unassembled WGS sequence"/>
</dbReference>
<comment type="cofactor">
    <cofactor evidence="1">
        <name>FAD</name>
        <dbReference type="ChEBI" id="CHEBI:57692"/>
    </cofactor>
</comment>
<sequence>MGIVSALKDVYIHIQEADLLKSPADELPCKLQCFVLLPFKYSLSSTHHFKEELKSSRIQKRVYELLSKAASSPDSPPPANAESGKQYAIGTGEFEDLECGCSSKFKGLGTSNASTDPAMIEKGLYLVGWLKRGPTGIIATNLYCAE</sequence>
<proteinExistence type="predicted"/>
<dbReference type="EMBL" id="JBBNAG010000013">
    <property type="protein sequence ID" value="KAK9083656.1"/>
    <property type="molecule type" value="Genomic_DNA"/>
</dbReference>
<keyword evidence="2" id="KW-0285">Flavoprotein</keyword>
<gene>
    <name evidence="6" type="ORF">Scep_030127</name>
</gene>
<reference evidence="6 7" key="1">
    <citation type="submission" date="2024-01" db="EMBL/GenBank/DDBJ databases">
        <title>Genome assemblies of Stephania.</title>
        <authorList>
            <person name="Yang L."/>
        </authorList>
    </citation>
    <scope>NUCLEOTIDE SEQUENCE [LARGE SCALE GENOMIC DNA]</scope>
    <source>
        <strain evidence="6">JXDWG</strain>
        <tissue evidence="6">Leaf</tissue>
    </source>
</reference>
<accession>A0AAP0HGL0</accession>
<evidence type="ECO:0000256" key="3">
    <source>
        <dbReference type="ARBA" id="ARBA00022827"/>
    </source>
</evidence>
<evidence type="ECO:0000313" key="7">
    <source>
        <dbReference type="Proteomes" id="UP001419268"/>
    </source>
</evidence>
<evidence type="ECO:0000256" key="4">
    <source>
        <dbReference type="ARBA" id="ARBA00022857"/>
    </source>
</evidence>
<dbReference type="GO" id="GO:0016491">
    <property type="term" value="F:oxidoreductase activity"/>
    <property type="evidence" value="ECO:0007669"/>
    <property type="project" value="UniProtKB-KW"/>
</dbReference>
<dbReference type="Gene3D" id="3.40.50.720">
    <property type="entry name" value="NAD(P)-binding Rossmann-like Domain"/>
    <property type="match status" value="1"/>
</dbReference>
<evidence type="ECO:0000256" key="2">
    <source>
        <dbReference type="ARBA" id="ARBA00022630"/>
    </source>
</evidence>
<evidence type="ECO:0000256" key="5">
    <source>
        <dbReference type="ARBA" id="ARBA00023002"/>
    </source>
</evidence>
<dbReference type="InterPro" id="IPR055275">
    <property type="entry name" value="Ferredox_Rdtase"/>
</dbReference>
<name>A0AAP0HGL0_9MAGN</name>
<comment type="caution">
    <text evidence="6">The sequence shown here is derived from an EMBL/GenBank/DDBJ whole genome shotgun (WGS) entry which is preliminary data.</text>
</comment>
<keyword evidence="3" id="KW-0274">FAD</keyword>
<keyword evidence="4" id="KW-0521">NADP</keyword>
<dbReference type="PANTHER" id="PTHR48467:SF1">
    <property type="entry name" value="GLUTAMATE SYNTHASE 1 [NADH], CHLOROPLASTIC-LIKE"/>
    <property type="match status" value="1"/>
</dbReference>